<dbReference type="Pfam" id="PF15611">
    <property type="entry name" value="EH_Signature"/>
    <property type="match status" value="1"/>
</dbReference>
<dbReference type="InterPro" id="IPR028943">
    <property type="entry name" value="ZorC_EH_Signature_dom"/>
</dbReference>
<proteinExistence type="predicted"/>
<comment type="caution">
    <text evidence="2">The sequence shown here is derived from an EMBL/GenBank/DDBJ whole genome shotgun (WGS) entry which is preliminary data.</text>
</comment>
<protein>
    <recommendedName>
        <fullName evidence="1">Zorya protein ZorC EH domain-containing protein</fullName>
    </recommendedName>
</protein>
<dbReference type="Proteomes" id="UP000712673">
    <property type="component" value="Unassembled WGS sequence"/>
</dbReference>
<evidence type="ECO:0000313" key="2">
    <source>
        <dbReference type="EMBL" id="MBM3224832.1"/>
    </source>
</evidence>
<gene>
    <name evidence="2" type="ORF">FJZ47_13645</name>
</gene>
<accession>A0A938B1D7</accession>
<name>A0A938B1D7_UNCTE</name>
<reference evidence="2" key="1">
    <citation type="submission" date="2019-03" db="EMBL/GenBank/DDBJ databases">
        <title>Lake Tanganyika Metagenome-Assembled Genomes (MAGs).</title>
        <authorList>
            <person name="Tran P."/>
        </authorList>
    </citation>
    <scope>NUCLEOTIDE SEQUENCE</scope>
    <source>
        <strain evidence="2">K_DeepCast_65m_m2_066</strain>
    </source>
</reference>
<feature type="domain" description="Zorya protein ZorC EH" evidence="1">
    <location>
        <begin position="76"/>
        <end position="394"/>
    </location>
</feature>
<sequence>MEAAETGVTLQQALRGLHQVGQALRREAQQPLTAAFPLLQNVLATLMAQAAVRPRHYPAAYVLAWEYYLVDPQQPLTTRMVRYLCWEPSVATDMRFQTYLDTVMGTLSSRVLQGLLWCCHMDWTPAFAAGEVVQCVQQRLAAYQGEDGMLTRWRQHAEILLSPAGPQSLATALAADRLSIAALCHAWAIDERSPYVLAVLRHALGQCLQAMGDAPALRTYLLSTLLPWGGWTVRDFRKAIAATVLHPVTASTDGMPAQLCTLVLGDTRLGDPRLPSQQPNWQAISQDAQQQCVHWLSSADITFFFDHVLSESKDQQERQMFWLLYAPRVVRSRPLLQGEDLERLQPLLRQMPEMVVHFGHMQGEASALILDFGAVVVVQTNDLSDACYVYGKRNFAQLVPEFWQEAPFTMPELLVSREAATIYYHQTWESDLAEILALCDIQPTYKAPTDASAIAMQQGLSQDREKSIVLKNP</sequence>
<organism evidence="2 3">
    <name type="scientific">Tectimicrobiota bacterium</name>
    <dbReference type="NCBI Taxonomy" id="2528274"/>
    <lineage>
        <taxon>Bacteria</taxon>
        <taxon>Pseudomonadati</taxon>
        <taxon>Nitrospinota/Tectimicrobiota group</taxon>
        <taxon>Candidatus Tectimicrobiota</taxon>
    </lineage>
</organism>
<dbReference type="EMBL" id="VGLS01000415">
    <property type="protein sequence ID" value="MBM3224832.1"/>
    <property type="molecule type" value="Genomic_DNA"/>
</dbReference>
<evidence type="ECO:0000259" key="1">
    <source>
        <dbReference type="Pfam" id="PF15611"/>
    </source>
</evidence>
<dbReference type="AlphaFoldDB" id="A0A938B1D7"/>
<evidence type="ECO:0000313" key="3">
    <source>
        <dbReference type="Proteomes" id="UP000712673"/>
    </source>
</evidence>